<reference evidence="2" key="1">
    <citation type="journal article" date="2015" name="Nature">
        <title>Complex archaea that bridge the gap between prokaryotes and eukaryotes.</title>
        <authorList>
            <person name="Spang A."/>
            <person name="Saw J.H."/>
            <person name="Jorgensen S.L."/>
            <person name="Zaremba-Niedzwiedzka K."/>
            <person name="Martijn J."/>
            <person name="Lind A.E."/>
            <person name="van Eijk R."/>
            <person name="Schleper C."/>
            <person name="Guy L."/>
            <person name="Ettema T.J."/>
        </authorList>
    </citation>
    <scope>NUCLEOTIDE SEQUENCE</scope>
</reference>
<sequence length="69" mass="7848">MGEPLTIEGLHLLGEQVLICIKTDLRLTGQVEEQDIELLQNISDTLDKREKRSTAMKETYGSVYGRKKN</sequence>
<feature type="region of interest" description="Disordered" evidence="1">
    <location>
        <begin position="50"/>
        <end position="69"/>
    </location>
</feature>
<proteinExistence type="predicted"/>
<protein>
    <submittedName>
        <fullName evidence="2">Uncharacterized protein</fullName>
    </submittedName>
</protein>
<organism evidence="2">
    <name type="scientific">marine sediment metagenome</name>
    <dbReference type="NCBI Taxonomy" id="412755"/>
    <lineage>
        <taxon>unclassified sequences</taxon>
        <taxon>metagenomes</taxon>
        <taxon>ecological metagenomes</taxon>
    </lineage>
</organism>
<accession>A0A0F8YI04</accession>
<name>A0A0F8YI04_9ZZZZ</name>
<comment type="caution">
    <text evidence="2">The sequence shown here is derived from an EMBL/GenBank/DDBJ whole genome shotgun (WGS) entry which is preliminary data.</text>
</comment>
<evidence type="ECO:0000256" key="1">
    <source>
        <dbReference type="SAM" id="MobiDB-lite"/>
    </source>
</evidence>
<dbReference type="EMBL" id="LAZR01053314">
    <property type="protein sequence ID" value="KKK81018.1"/>
    <property type="molecule type" value="Genomic_DNA"/>
</dbReference>
<gene>
    <name evidence="2" type="ORF">LCGC14_2817690</name>
</gene>
<dbReference type="AlphaFoldDB" id="A0A0F8YI04"/>
<evidence type="ECO:0000313" key="2">
    <source>
        <dbReference type="EMBL" id="KKK81018.1"/>
    </source>
</evidence>